<reference evidence="1 2" key="1">
    <citation type="journal article" date="2012" name="Proc. Natl. Acad. Sci. U.S.A.">
        <title>Comparative genomics of Ceriporiopsis subvermispora and Phanerochaete chrysosporium provide insight into selective ligninolysis.</title>
        <authorList>
            <person name="Fernandez-Fueyo E."/>
            <person name="Ruiz-Duenas F.J."/>
            <person name="Ferreira P."/>
            <person name="Floudas D."/>
            <person name="Hibbett D.S."/>
            <person name="Canessa P."/>
            <person name="Larrondo L.F."/>
            <person name="James T.Y."/>
            <person name="Seelenfreund D."/>
            <person name="Lobos S."/>
            <person name="Polanco R."/>
            <person name="Tello M."/>
            <person name="Honda Y."/>
            <person name="Watanabe T."/>
            <person name="Watanabe T."/>
            <person name="Ryu J.S."/>
            <person name="Kubicek C.P."/>
            <person name="Schmoll M."/>
            <person name="Gaskell J."/>
            <person name="Hammel K.E."/>
            <person name="St John F.J."/>
            <person name="Vanden Wymelenberg A."/>
            <person name="Sabat G."/>
            <person name="Splinter BonDurant S."/>
            <person name="Syed K."/>
            <person name="Yadav J.S."/>
            <person name="Doddapaneni H."/>
            <person name="Subramanian V."/>
            <person name="Lavin J.L."/>
            <person name="Oguiza J.A."/>
            <person name="Perez G."/>
            <person name="Pisabarro A.G."/>
            <person name="Ramirez L."/>
            <person name="Santoyo F."/>
            <person name="Master E."/>
            <person name="Coutinho P.M."/>
            <person name="Henrissat B."/>
            <person name="Lombard V."/>
            <person name="Magnuson J.K."/>
            <person name="Kuees U."/>
            <person name="Hori C."/>
            <person name="Igarashi K."/>
            <person name="Samejima M."/>
            <person name="Held B.W."/>
            <person name="Barry K.W."/>
            <person name="LaButti K.M."/>
            <person name="Lapidus A."/>
            <person name="Lindquist E.A."/>
            <person name="Lucas S.M."/>
            <person name="Riley R."/>
            <person name="Salamov A.A."/>
            <person name="Hoffmeister D."/>
            <person name="Schwenk D."/>
            <person name="Hadar Y."/>
            <person name="Yarden O."/>
            <person name="de Vries R.P."/>
            <person name="Wiebenga A."/>
            <person name="Stenlid J."/>
            <person name="Eastwood D."/>
            <person name="Grigoriev I.V."/>
            <person name="Berka R.M."/>
            <person name="Blanchette R.A."/>
            <person name="Kersten P."/>
            <person name="Martinez A.T."/>
            <person name="Vicuna R."/>
            <person name="Cullen D."/>
        </authorList>
    </citation>
    <scope>NUCLEOTIDE SEQUENCE [LARGE SCALE GENOMIC DNA]</scope>
    <source>
        <strain evidence="1 2">B</strain>
    </source>
</reference>
<evidence type="ECO:0000313" key="1">
    <source>
        <dbReference type="EMBL" id="EMD33437.1"/>
    </source>
</evidence>
<protein>
    <submittedName>
        <fullName evidence="1">Uncharacterized protein</fullName>
    </submittedName>
</protein>
<accession>M2R5M5</accession>
<proteinExistence type="predicted"/>
<keyword evidence="2" id="KW-1185">Reference proteome</keyword>
<dbReference type="AlphaFoldDB" id="M2R5M5"/>
<organism evidence="1 2">
    <name type="scientific">Ceriporiopsis subvermispora (strain B)</name>
    <name type="common">White-rot fungus</name>
    <name type="synonym">Gelatoporia subvermispora</name>
    <dbReference type="NCBI Taxonomy" id="914234"/>
    <lineage>
        <taxon>Eukaryota</taxon>
        <taxon>Fungi</taxon>
        <taxon>Dikarya</taxon>
        <taxon>Basidiomycota</taxon>
        <taxon>Agaricomycotina</taxon>
        <taxon>Agaricomycetes</taxon>
        <taxon>Polyporales</taxon>
        <taxon>Gelatoporiaceae</taxon>
        <taxon>Gelatoporia</taxon>
    </lineage>
</organism>
<dbReference type="HOGENOM" id="CLU_1660517_0_0_1"/>
<gene>
    <name evidence="1" type="ORF">CERSUDRAFT_98544</name>
</gene>
<name>M2R5M5_CERS8</name>
<sequence length="159" mass="18237">MPLWFKYATHLSEPTWMIPGSRRYEFYRRIYDSIWEVAPACITLDPYFSIPNLARLHAVLCAIAKYHPQQRLIPGRLAHHRHPIHTLDNICANYRLIEEATMSVVCVIDRNTPCEADNLRNTGCAEACTRVAGFLLMVGFALCTQKSGVPLQRRRDVPL</sequence>
<evidence type="ECO:0000313" key="2">
    <source>
        <dbReference type="Proteomes" id="UP000016930"/>
    </source>
</evidence>
<dbReference type="Proteomes" id="UP000016930">
    <property type="component" value="Unassembled WGS sequence"/>
</dbReference>
<dbReference type="EMBL" id="KB445806">
    <property type="protein sequence ID" value="EMD33437.1"/>
    <property type="molecule type" value="Genomic_DNA"/>
</dbReference>